<keyword evidence="2" id="KW-1185">Reference proteome</keyword>
<organism evidence="1 2">
    <name type="scientific">Rasamsonia emersonii (strain ATCC 16479 / CBS 393.64 / IMI 116815)</name>
    <dbReference type="NCBI Taxonomy" id="1408163"/>
    <lineage>
        <taxon>Eukaryota</taxon>
        <taxon>Fungi</taxon>
        <taxon>Dikarya</taxon>
        <taxon>Ascomycota</taxon>
        <taxon>Pezizomycotina</taxon>
        <taxon>Eurotiomycetes</taxon>
        <taxon>Eurotiomycetidae</taxon>
        <taxon>Eurotiales</taxon>
        <taxon>Trichocomaceae</taxon>
        <taxon>Rasamsonia</taxon>
    </lineage>
</organism>
<dbReference type="EMBL" id="LASV01000787">
    <property type="protein sequence ID" value="KKA16337.1"/>
    <property type="molecule type" value="Genomic_DNA"/>
</dbReference>
<gene>
    <name evidence="1" type="ORF">T310_10071</name>
</gene>
<dbReference type="PANTHER" id="PTHR35179:SF1">
    <property type="entry name" value="INTEGRAL MEMBRANE PROTEIN"/>
    <property type="match status" value="1"/>
</dbReference>
<dbReference type="PANTHER" id="PTHR35179">
    <property type="entry name" value="PROTEIN CBG02620"/>
    <property type="match status" value="1"/>
</dbReference>
<dbReference type="STRING" id="1408163.A0A0F4YDR3"/>
<protein>
    <recommendedName>
        <fullName evidence="3">Geranylgeranyl pyrophosphate synthetase</fullName>
    </recommendedName>
</protein>
<reference evidence="1 2" key="1">
    <citation type="submission" date="2015-04" db="EMBL/GenBank/DDBJ databases">
        <authorList>
            <person name="Heijne W.H."/>
            <person name="Fedorova N.D."/>
            <person name="Nierman W.C."/>
            <person name="Vollebregt A.W."/>
            <person name="Zhao Z."/>
            <person name="Wu L."/>
            <person name="Kumar M."/>
            <person name="Stam H."/>
            <person name="van den Berg M.A."/>
            <person name="Pel H.J."/>
        </authorList>
    </citation>
    <scope>NUCLEOTIDE SEQUENCE [LARGE SCALE GENOMIC DNA]</scope>
    <source>
        <strain evidence="1 2">CBS 393.64</strain>
    </source>
</reference>
<proteinExistence type="predicted"/>
<evidence type="ECO:0000313" key="1">
    <source>
        <dbReference type="EMBL" id="KKA16337.1"/>
    </source>
</evidence>
<sequence>MKPEFRFTDVDLITDRNSLRKLFNLAAHKGSESFRIDLSIVHNTLFLIRHERSNREFLHGSRESGVGHNFVHAISKPEPGLEESTSHHRVIQYKMGDSNCVVRFEVDASYQEVETERNTSEDHDLTSSFGRLNIDGNQSEMSHDQKHTTSVVQRGRLVPYSTTAKITTRSGGAKLTSSLPQLWFGWTPSLVRGYHKDGNFTKIETIDVAAKFHDWEKKNQYALQKMVQLIKETQQVAAKEEGGCCIAVYNSRDQPARLILLSSLRKYQPVPNDIIKRYWKSG</sequence>
<dbReference type="AlphaFoldDB" id="A0A0F4YDR3"/>
<dbReference type="OrthoDB" id="5393654at2759"/>
<dbReference type="GeneID" id="25313133"/>
<comment type="caution">
    <text evidence="1">The sequence shown here is derived from an EMBL/GenBank/DDBJ whole genome shotgun (WGS) entry which is preliminary data.</text>
</comment>
<evidence type="ECO:0000313" key="2">
    <source>
        <dbReference type="Proteomes" id="UP000053958"/>
    </source>
</evidence>
<dbReference type="RefSeq" id="XP_013322949.1">
    <property type="nucleotide sequence ID" value="XM_013467495.1"/>
</dbReference>
<dbReference type="Proteomes" id="UP000053958">
    <property type="component" value="Unassembled WGS sequence"/>
</dbReference>
<accession>A0A0F4YDR3</accession>
<name>A0A0F4YDR3_RASE3</name>
<evidence type="ECO:0008006" key="3">
    <source>
        <dbReference type="Google" id="ProtNLM"/>
    </source>
</evidence>